<accession>A0A0F9MHS0</accession>
<reference evidence="4" key="1">
    <citation type="journal article" date="2015" name="Nature">
        <title>Complex archaea that bridge the gap between prokaryotes and eukaryotes.</title>
        <authorList>
            <person name="Spang A."/>
            <person name="Saw J.H."/>
            <person name="Jorgensen S.L."/>
            <person name="Zaremba-Niedzwiedzka K."/>
            <person name="Martijn J."/>
            <person name="Lind A.E."/>
            <person name="van Eijk R."/>
            <person name="Schleper C."/>
            <person name="Guy L."/>
            <person name="Ettema T.J."/>
        </authorList>
    </citation>
    <scope>NUCLEOTIDE SEQUENCE</scope>
</reference>
<evidence type="ECO:0008006" key="5">
    <source>
        <dbReference type="Google" id="ProtNLM"/>
    </source>
</evidence>
<dbReference type="InterPro" id="IPR028098">
    <property type="entry name" value="Glyco_trans_4-like_N"/>
</dbReference>
<evidence type="ECO:0000259" key="3">
    <source>
        <dbReference type="Pfam" id="PF13439"/>
    </source>
</evidence>
<dbReference type="CDD" id="cd03794">
    <property type="entry name" value="GT4_WbuB-like"/>
    <property type="match status" value="1"/>
</dbReference>
<dbReference type="GO" id="GO:0016757">
    <property type="term" value="F:glycosyltransferase activity"/>
    <property type="evidence" value="ECO:0007669"/>
    <property type="project" value="InterPro"/>
</dbReference>
<proteinExistence type="predicted"/>
<dbReference type="AlphaFoldDB" id="A0A0F9MHS0"/>
<sequence length="415" mass="47975">MKDKNENICIISQYYPPDNASDSVRLIKVIKSLKSNGFKITVVTAFPHYPDGKIPTKYKKKFLVREKWDDVDVIRTYVPPLPHNGLLKRFLIHISFTFSALIALFYLEKIKIIYAFSQKFFSYITGILYKLVLRAPLILDVVDIWPEAIVNAGIIKKNKKTLLKIIRFPLKIFYNMSDKLITLTEAMKELLVTTAHLKSSKISILPIVTYPDKFKPTKLKKRAHNNKFNIIYSGNLGVIYDFQNLLKTAFNLKNYKDIQFIIKGTGDERIKSFLHQYIKINKLKNVHFNEEFLNSQEFIKFLNLADAFVLPMKKCPFPDASFPSKLIDYLTFGKPVIYSGEGYIANLINDLELGIITIPGSPQDLSKAILYLKKNEEIKNKMGENARKAVKQLFSPQILDQKVKEIFKNLIYKIN</sequence>
<dbReference type="InterPro" id="IPR001296">
    <property type="entry name" value="Glyco_trans_1"/>
</dbReference>
<organism evidence="4">
    <name type="scientific">marine sediment metagenome</name>
    <dbReference type="NCBI Taxonomy" id="412755"/>
    <lineage>
        <taxon>unclassified sequences</taxon>
        <taxon>metagenomes</taxon>
        <taxon>ecological metagenomes</taxon>
    </lineage>
</organism>
<feature type="domain" description="Glycosyl transferase family 1" evidence="2">
    <location>
        <begin position="220"/>
        <end position="388"/>
    </location>
</feature>
<dbReference type="SUPFAM" id="SSF53756">
    <property type="entry name" value="UDP-Glycosyltransferase/glycogen phosphorylase"/>
    <property type="match status" value="1"/>
</dbReference>
<feature type="domain" description="Glycosyltransferase subfamily 4-like N-terminal" evidence="3">
    <location>
        <begin position="27"/>
        <end position="206"/>
    </location>
</feature>
<gene>
    <name evidence="4" type="ORF">LCGC14_1087630</name>
</gene>
<keyword evidence="1" id="KW-0472">Membrane</keyword>
<dbReference type="Pfam" id="PF13439">
    <property type="entry name" value="Glyco_transf_4"/>
    <property type="match status" value="1"/>
</dbReference>
<keyword evidence="1" id="KW-1133">Transmembrane helix</keyword>
<dbReference type="Pfam" id="PF00534">
    <property type="entry name" value="Glycos_transf_1"/>
    <property type="match status" value="1"/>
</dbReference>
<protein>
    <recommendedName>
        <fullName evidence="5">Glycosyl transferase family 1 domain-containing protein</fullName>
    </recommendedName>
</protein>
<keyword evidence="1" id="KW-0812">Transmembrane</keyword>
<evidence type="ECO:0000313" key="4">
    <source>
        <dbReference type="EMBL" id="KKN05409.1"/>
    </source>
</evidence>
<dbReference type="PANTHER" id="PTHR12526">
    <property type="entry name" value="GLYCOSYLTRANSFERASE"/>
    <property type="match status" value="1"/>
</dbReference>
<name>A0A0F9MHS0_9ZZZZ</name>
<comment type="caution">
    <text evidence="4">The sequence shown here is derived from an EMBL/GenBank/DDBJ whole genome shotgun (WGS) entry which is preliminary data.</text>
</comment>
<dbReference type="Gene3D" id="3.40.50.2000">
    <property type="entry name" value="Glycogen Phosphorylase B"/>
    <property type="match status" value="2"/>
</dbReference>
<dbReference type="EMBL" id="LAZR01004809">
    <property type="protein sequence ID" value="KKN05409.1"/>
    <property type="molecule type" value="Genomic_DNA"/>
</dbReference>
<feature type="transmembrane region" description="Helical" evidence="1">
    <location>
        <begin position="90"/>
        <end position="108"/>
    </location>
</feature>
<evidence type="ECO:0000259" key="2">
    <source>
        <dbReference type="Pfam" id="PF00534"/>
    </source>
</evidence>
<evidence type="ECO:0000256" key="1">
    <source>
        <dbReference type="SAM" id="Phobius"/>
    </source>
</evidence>